<name>A0ABR2IP86_9EUKA</name>
<sequence>MKNLTFFVQQFEESEKNDLINNAKKLLQELICKDEINTLPFYRYQPFFFSTSHLCVETSLCDRIFNACYNSRFLFETKSNNNILISLITQIASLDFIHFVDNYVPLMIKSEDNMGFIFAKVATIILNPLSCFLHHIASFQKNIQYKKKYDFFNLQSPDFDTPIGKALTRFRSIIVNQILELKKTQNKHAIYEPSKSIYTNSILHPYKHSEISFNSNTDEILLGHPDQSEILYICSFFLNQEMFTKEKKYAFFDDDIVSSWETYYKEITGFDIHQKNDNIPLFHMKTSDNYPVLFHFLKLIPFLGLSSLQLIINDEMELITKILGEDLISASFYQNLCQILLLTDEKFPSRLFEAILIVSEKLRDLSNNQYHTFIHSIYRFIEILCFHENCRISEHHITQLNSLALVSFCSVHREIRKASLKLIRALGRLDPKISPIWNFIESNGELFDNFISDFFEKYQKMSSVISPAKIRPKEKLSLDIALSSQSPTLWQIFLAAFGKAAAVTLDRQVIAKFKEKAASACAPPLSQMELQLKMSQNSSANLNLSTYISAYFSLNSFIDQASSASQSPMQNLAAHSSSFSVASPGSVANYCSATPQRPYARSVASPNSAANLNSATPQNLNSATPQNLNSVTPQNLNSATPQNLNSVTPQNLNSATPQNLNSATPQNLNSATPQNLNSATPQNLNSATPQKTNLNSITTPSSIASQNSFSSSSPITISSSKLNSFYNSSRIFISPSANDDNLYLSKDARSSSELESGTTFDTQFCIQAATLLVPLTQVDDATNSKAIQMIFFYLKTYHSSKLLDSLLIMTHELPTRTIDSILNILLEMQDNVDNLFTQLILLWSISRSIFSIDFIGSEIMIDKFIEVFLNTTIYMTNNGLLFFTLKTTLSRNEEKIMTDYAVPLTIYTTVCYRIFYFLWDKLKSAKNECFPCRAYVNTSEHKELLKFSLLYMPLLNMALFENKSNALYGDRLKSYSIQTLSQFFSCCKLDNIRFLFDDISVQFEGMINCCPSILQHLLEHNFEEVFPIILQKSLKPNGIICIKALAHFFRSSDEGFEISISDMLTQQQWANICPIKKLSTNLEVVYENCGSFLFACILYIIISDSDTKIDIFILLITMTPILLLFEDGGKVDNTSDLIYKIAQICSKLDHPSSTDETVRLFGLDQILSEKFSFCTEQLFKAAFDNLPLFKEDQINQVLSSIVPWFSTIHFDYEERVLFKNTDTFFLNFSCYTFIQNLSTSFLPTKDLSNIIYDVWKVLVITDNKPNDNFLPVLLILFDLGENTESMDDPLINIIYFLSTLNPSFVLMITTSKISFSDYFMKHKNTKEKKNQNNYRFILKCLIRLCKDFIQATLPYLNIIFAFSVIFYEIYFNEIIELLKSVINSIKPFIKKKSKESYEILKCSIYQAKKKRKIDSFQTFLISFDENEINSQSVGFKMELLRWGLCCGDLSLSSSALNAKPIIYDDIIIGLTARALSSISTAIINTEPDKKQIYFIYIKSVISFLSSLSAGITNNDPSSALFWISCELLKCSHREIFNEALKLFDSFVSDERLFSLVNGSISIDQVDELSNEKKKNVFTEKSLFKYHTLWNEDYEGCVTYILLNANSDFELVTNVLLHLIQIKYPKLLSDKKNCLSMILLVLLPCFWNEFAASIQMPSKKIKEIEKSFNSIQKMIDNSNSNQFSQSFLESFAILKNAFDAINRIKLREMMINTADLLIKDIEDSDTQIIASFFTTSLEYGPKTMFIPLVVIVTHIARAFLSIQIYLKEFTFLLTKNEIIATETIENSFSCRNNDVYEFISLFKKKIGPNNNIENPNDNESKSNNTDDKEKHANGNDDKTKENNNINNNNNNNENDSHDINNITYDNNNEDDFPVLKFFDRIVVVLIPHLFESNVGYQVNFEFSDLNSFPPLLPYDESILEIEKFQNLENFIQQIEVYPLSDWEQAILKMKFSLYDDNYAPQKLIATTPEINVSEILNEQFNKIISKFNEIFAFEEEEEKDDEEEEISFNFAKFQDKNLFLKGDDAYNLVAIQAFNFVPSIDLANSIGDDLFDEFNSQEDNF</sequence>
<reference evidence="2 3" key="1">
    <citation type="submission" date="2024-04" db="EMBL/GenBank/DDBJ databases">
        <title>Tritrichomonas musculus Genome.</title>
        <authorList>
            <person name="Alves-Ferreira E."/>
            <person name="Grigg M."/>
            <person name="Lorenzi H."/>
            <person name="Galac M."/>
        </authorList>
    </citation>
    <scope>NUCLEOTIDE SEQUENCE [LARGE SCALE GENOMIC DNA]</scope>
    <source>
        <strain evidence="2 3">EAF2021</strain>
    </source>
</reference>
<feature type="compositionally biased region" description="Low complexity" evidence="1">
    <location>
        <begin position="1841"/>
        <end position="1852"/>
    </location>
</feature>
<evidence type="ECO:0000313" key="2">
    <source>
        <dbReference type="EMBL" id="KAK8866304.1"/>
    </source>
</evidence>
<feature type="compositionally biased region" description="Low complexity" evidence="1">
    <location>
        <begin position="701"/>
        <end position="712"/>
    </location>
</feature>
<feature type="compositionally biased region" description="Basic and acidic residues" evidence="1">
    <location>
        <begin position="1817"/>
        <end position="1840"/>
    </location>
</feature>
<feature type="region of interest" description="Disordered" evidence="1">
    <location>
        <begin position="598"/>
        <end position="712"/>
    </location>
</feature>
<feature type="region of interest" description="Disordered" evidence="1">
    <location>
        <begin position="1808"/>
        <end position="1861"/>
    </location>
</feature>
<dbReference type="EMBL" id="JAPFFF010000015">
    <property type="protein sequence ID" value="KAK8866304.1"/>
    <property type="molecule type" value="Genomic_DNA"/>
</dbReference>
<organism evidence="2 3">
    <name type="scientific">Tritrichomonas musculus</name>
    <dbReference type="NCBI Taxonomy" id="1915356"/>
    <lineage>
        <taxon>Eukaryota</taxon>
        <taxon>Metamonada</taxon>
        <taxon>Parabasalia</taxon>
        <taxon>Tritrichomonadida</taxon>
        <taxon>Tritrichomonadidae</taxon>
        <taxon>Tritrichomonas</taxon>
    </lineage>
</organism>
<protein>
    <recommendedName>
        <fullName evidence="4">HECT domain-containing protein</fullName>
    </recommendedName>
</protein>
<keyword evidence="3" id="KW-1185">Reference proteome</keyword>
<evidence type="ECO:0000313" key="3">
    <source>
        <dbReference type="Proteomes" id="UP001470230"/>
    </source>
</evidence>
<proteinExistence type="predicted"/>
<evidence type="ECO:0000256" key="1">
    <source>
        <dbReference type="SAM" id="MobiDB-lite"/>
    </source>
</evidence>
<dbReference type="Proteomes" id="UP001470230">
    <property type="component" value="Unassembled WGS sequence"/>
</dbReference>
<feature type="compositionally biased region" description="Low complexity" evidence="1">
    <location>
        <begin position="602"/>
        <end position="615"/>
    </location>
</feature>
<evidence type="ECO:0008006" key="4">
    <source>
        <dbReference type="Google" id="ProtNLM"/>
    </source>
</evidence>
<accession>A0ABR2IP86</accession>
<gene>
    <name evidence="2" type="ORF">M9Y10_009264</name>
</gene>
<feature type="compositionally biased region" description="Polar residues" evidence="1">
    <location>
        <begin position="616"/>
        <end position="700"/>
    </location>
</feature>
<comment type="caution">
    <text evidence="2">The sequence shown here is derived from an EMBL/GenBank/DDBJ whole genome shotgun (WGS) entry which is preliminary data.</text>
</comment>